<dbReference type="InterPro" id="IPR057326">
    <property type="entry name" value="KR_dom"/>
</dbReference>
<dbReference type="EMBL" id="BMSZ01000039">
    <property type="protein sequence ID" value="GGS83494.1"/>
    <property type="molecule type" value="Genomic_DNA"/>
</dbReference>
<dbReference type="Pfam" id="PF00550">
    <property type="entry name" value="PP-binding"/>
    <property type="match status" value="1"/>
</dbReference>
<dbReference type="InterPro" id="IPR036291">
    <property type="entry name" value="NAD(P)-bd_dom_sf"/>
</dbReference>
<dbReference type="InterPro" id="IPR036736">
    <property type="entry name" value="ACP-like_sf"/>
</dbReference>
<evidence type="ECO:0000313" key="8">
    <source>
        <dbReference type="EMBL" id="GGS83494.1"/>
    </source>
</evidence>
<dbReference type="InterPro" id="IPR049551">
    <property type="entry name" value="PKS_DH_C"/>
</dbReference>
<dbReference type="CDD" id="cd08956">
    <property type="entry name" value="KR_3_FAS_SDR_x"/>
    <property type="match status" value="1"/>
</dbReference>
<reference evidence="9" key="1">
    <citation type="journal article" date="2019" name="Int. J. Syst. Evol. Microbiol.">
        <title>The Global Catalogue of Microorganisms (GCM) 10K type strain sequencing project: providing services to taxonomists for standard genome sequencing and annotation.</title>
        <authorList>
            <consortium name="The Broad Institute Genomics Platform"/>
            <consortium name="The Broad Institute Genome Sequencing Center for Infectious Disease"/>
            <person name="Wu L."/>
            <person name="Ma J."/>
        </authorList>
    </citation>
    <scope>NUCLEOTIDE SEQUENCE [LARGE SCALE GENOMIC DNA]</scope>
    <source>
        <strain evidence="9">JCM 4350</strain>
    </source>
</reference>
<dbReference type="SUPFAM" id="SSF51735">
    <property type="entry name" value="NAD(P)-binding Rossmann-fold domains"/>
    <property type="match status" value="2"/>
</dbReference>
<dbReference type="Gene3D" id="3.40.50.720">
    <property type="entry name" value="NAD(P)-binding Rossmann-like Domain"/>
    <property type="match status" value="1"/>
</dbReference>
<keyword evidence="3" id="KW-0808">Transferase</keyword>
<evidence type="ECO:0000256" key="3">
    <source>
        <dbReference type="ARBA" id="ARBA00022679"/>
    </source>
</evidence>
<dbReference type="InterPro" id="IPR020807">
    <property type="entry name" value="PKS_DH"/>
</dbReference>
<dbReference type="InterPro" id="IPR050091">
    <property type="entry name" value="PKS_NRPS_Biosynth_Enz"/>
</dbReference>
<dbReference type="PANTHER" id="PTHR43775:SF51">
    <property type="entry name" value="INACTIVE PHENOLPHTHIOCEROL SYNTHESIS POLYKETIDE SYNTHASE TYPE I PKS1-RELATED"/>
    <property type="match status" value="1"/>
</dbReference>
<evidence type="ECO:0000256" key="1">
    <source>
        <dbReference type="ARBA" id="ARBA00022450"/>
    </source>
</evidence>
<evidence type="ECO:0000313" key="9">
    <source>
        <dbReference type="Proteomes" id="UP000659767"/>
    </source>
</evidence>
<dbReference type="SMART" id="SM00826">
    <property type="entry name" value="PKS_DH"/>
    <property type="match status" value="1"/>
</dbReference>
<dbReference type="SUPFAM" id="SSF47336">
    <property type="entry name" value="ACP-like"/>
    <property type="match status" value="1"/>
</dbReference>
<dbReference type="Proteomes" id="UP000659767">
    <property type="component" value="Unassembled WGS sequence"/>
</dbReference>
<feature type="domain" description="Carrier" evidence="6">
    <location>
        <begin position="684"/>
        <end position="759"/>
    </location>
</feature>
<evidence type="ECO:0000259" key="6">
    <source>
        <dbReference type="PROSITE" id="PS50075"/>
    </source>
</evidence>
<keyword evidence="1" id="KW-0596">Phosphopantetheine</keyword>
<keyword evidence="4" id="KW-0511">Multifunctional enzyme</keyword>
<dbReference type="InterPro" id="IPR009081">
    <property type="entry name" value="PP-bd_ACP"/>
</dbReference>
<dbReference type="InterPro" id="IPR006162">
    <property type="entry name" value="Ppantetheine_attach_site"/>
</dbReference>
<dbReference type="Pfam" id="PF08659">
    <property type="entry name" value="KR"/>
    <property type="match status" value="1"/>
</dbReference>
<dbReference type="Pfam" id="PF14765">
    <property type="entry name" value="PS-DH"/>
    <property type="match status" value="1"/>
</dbReference>
<dbReference type="Gene3D" id="3.10.129.110">
    <property type="entry name" value="Polyketide synthase dehydratase"/>
    <property type="match status" value="1"/>
</dbReference>
<organism evidence="8 9">
    <name type="scientific">Streptomyces badius</name>
    <dbReference type="NCBI Taxonomy" id="1941"/>
    <lineage>
        <taxon>Bacteria</taxon>
        <taxon>Bacillati</taxon>
        <taxon>Actinomycetota</taxon>
        <taxon>Actinomycetes</taxon>
        <taxon>Kitasatosporales</taxon>
        <taxon>Streptomycetaceae</taxon>
        <taxon>Streptomyces</taxon>
    </lineage>
</organism>
<evidence type="ECO:0000256" key="2">
    <source>
        <dbReference type="ARBA" id="ARBA00022553"/>
    </source>
</evidence>
<dbReference type="SMART" id="SM00822">
    <property type="entry name" value="PKS_KR"/>
    <property type="match status" value="1"/>
</dbReference>
<proteinExistence type="predicted"/>
<dbReference type="PANTHER" id="PTHR43775">
    <property type="entry name" value="FATTY ACID SYNTHASE"/>
    <property type="match status" value="1"/>
</dbReference>
<evidence type="ECO:0000256" key="4">
    <source>
        <dbReference type="ARBA" id="ARBA00023268"/>
    </source>
</evidence>
<name>A0ABQ2TTS4_STRBA</name>
<dbReference type="SMART" id="SM00823">
    <property type="entry name" value="PKS_PP"/>
    <property type="match status" value="1"/>
</dbReference>
<gene>
    <name evidence="8" type="ORF">GCM10010253_67520</name>
</gene>
<feature type="region of interest" description="N-terminal hotdog fold" evidence="5">
    <location>
        <begin position="1"/>
        <end position="57"/>
    </location>
</feature>
<protein>
    <recommendedName>
        <fullName evidence="10">Carrier domain-containing protein</fullName>
    </recommendedName>
</protein>
<feature type="domain" description="PKS/mFAS DH" evidence="7">
    <location>
        <begin position="1"/>
        <end position="222"/>
    </location>
</feature>
<keyword evidence="9" id="KW-1185">Reference proteome</keyword>
<accession>A0ABQ2TTS4</accession>
<dbReference type="PROSITE" id="PS50075">
    <property type="entry name" value="CARRIER"/>
    <property type="match status" value="1"/>
</dbReference>
<feature type="region of interest" description="C-terminal hotdog fold" evidence="5">
    <location>
        <begin position="82"/>
        <end position="222"/>
    </location>
</feature>
<dbReference type="InterPro" id="IPR049900">
    <property type="entry name" value="PKS_mFAS_DH"/>
</dbReference>
<dbReference type="InterPro" id="IPR020806">
    <property type="entry name" value="PKS_PP-bd"/>
</dbReference>
<evidence type="ECO:0008006" key="10">
    <source>
        <dbReference type="Google" id="ProtNLM"/>
    </source>
</evidence>
<sequence length="835" mass="86961">MLEAPLAVPERDAVDIRVDVGEAEGNGRRPVRVHSRDGEGEWLRHATGYLTAEAPQAPESSEAPDGTIDGAAHLEVWPPAGAEQLDVAGAYDELADRGYAYGTAFQGLLAAWRRGAETYAEVALPEQTAQTAESDGRTFGIHPALLDACWHALLLGDPEGSPMIPFAWTGVALQAEGVSHVRVRIAPAGPDTTAMTVADQAGKPVVSVAGLVARPVSAQQLAVAPRSLYRVTQTALPGAVGGTGTIGGAGKADDWAVLGADVHDLGHQVYAEPGVVPDPVPRFVTYDCPAIEGTVPEAVRTATCDLLALLAGWLEEPRFADAHLVLTVGEHLTQAPLAGLVRAAQAEHPGRITLVRTTGGLVNAGLLADAVATGEPELTIADGEIQVPRLTRITDLDPSGESAFVGPVLITGGTGGLGALVARHLAVRHGIREFVLLSRRGPQAPEAGRIQEELAQLGATAAIVACDAADRAELAEVLERHPVRSVVHAAGVVDNAVLTSLTPERVAAVLRPKVDAAWNLHELTAGHGLAAFVLFSSSAGILLGAGQSNYATANVFLDELAAHRRTNGLPALSLAWGLWDEGSGMAGGLDEMGRQRMRRLGMPAMGTDEALALFDAALNAPDASLLPIRFDTAALRARGDELPTLLHSLVPARATVRTAAGGGTSAEAGIAARLAGMKPDDQDAFLFDLVSRHVAAVLGHGESQTFDGGRALRDMGFDSLAAVELRNGLGAVTGLALPATLVFDYPTITEIVDHLGGLLVGRAADPTTEALAEVDRLAEALARTEADPAAVTARLEVLLRNWREREGDAARDGQLDYEAATDDELFAVLDGELGD</sequence>
<dbReference type="InterPro" id="IPR013968">
    <property type="entry name" value="PKS_KR"/>
</dbReference>
<comment type="caution">
    <text evidence="8">The sequence shown here is derived from an EMBL/GenBank/DDBJ whole genome shotgun (WGS) entry which is preliminary data.</text>
</comment>
<evidence type="ECO:0000256" key="5">
    <source>
        <dbReference type="PROSITE-ProRule" id="PRU01363"/>
    </source>
</evidence>
<dbReference type="PROSITE" id="PS52019">
    <property type="entry name" value="PKS_MFAS_DH"/>
    <property type="match status" value="1"/>
</dbReference>
<dbReference type="InterPro" id="IPR042104">
    <property type="entry name" value="PKS_dehydratase_sf"/>
</dbReference>
<comment type="caution">
    <text evidence="5">Lacks conserved residue(s) required for the propagation of feature annotation.</text>
</comment>
<dbReference type="PROSITE" id="PS00012">
    <property type="entry name" value="PHOSPHOPANTETHEINE"/>
    <property type="match status" value="1"/>
</dbReference>
<evidence type="ECO:0000259" key="7">
    <source>
        <dbReference type="PROSITE" id="PS52019"/>
    </source>
</evidence>
<keyword evidence="2" id="KW-0597">Phosphoprotein</keyword>
<dbReference type="SMART" id="SM01294">
    <property type="entry name" value="PKS_PP_betabranch"/>
    <property type="match status" value="1"/>
</dbReference>
<dbReference type="Gene3D" id="1.10.1200.10">
    <property type="entry name" value="ACP-like"/>
    <property type="match status" value="1"/>
</dbReference>